<keyword evidence="8 13" id="KW-0812">Transmembrane</keyword>
<keyword evidence="5 12" id="KW-1003">Cell membrane</keyword>
<dbReference type="Gene3D" id="3.30.70.3040">
    <property type="match status" value="1"/>
</dbReference>
<evidence type="ECO:0000256" key="13">
    <source>
        <dbReference type="SAM" id="Phobius"/>
    </source>
</evidence>
<dbReference type="InterPro" id="IPR003838">
    <property type="entry name" value="ABC3_permease_C"/>
</dbReference>
<organism evidence="16 17">
    <name type="scientific">Thorsellia kenyensis</name>
    <dbReference type="NCBI Taxonomy" id="1549888"/>
    <lineage>
        <taxon>Bacteria</taxon>
        <taxon>Pseudomonadati</taxon>
        <taxon>Pseudomonadota</taxon>
        <taxon>Gammaproteobacteria</taxon>
        <taxon>Enterobacterales</taxon>
        <taxon>Thorselliaceae</taxon>
        <taxon>Thorsellia</taxon>
    </lineage>
</organism>
<evidence type="ECO:0000256" key="4">
    <source>
        <dbReference type="ARBA" id="ARBA00021907"/>
    </source>
</evidence>
<dbReference type="InterPro" id="IPR040690">
    <property type="entry name" value="FtsX_ECD"/>
</dbReference>
<dbReference type="Pfam" id="PF18075">
    <property type="entry name" value="FtsX_ECD"/>
    <property type="match status" value="1"/>
</dbReference>
<evidence type="ECO:0000313" key="17">
    <source>
        <dbReference type="Proteomes" id="UP001589758"/>
    </source>
</evidence>
<evidence type="ECO:0000256" key="5">
    <source>
        <dbReference type="ARBA" id="ARBA00022475"/>
    </source>
</evidence>
<feature type="transmembrane region" description="Helical" evidence="13">
    <location>
        <begin position="298"/>
        <end position="318"/>
    </location>
</feature>
<keyword evidence="10 12" id="KW-0472">Membrane</keyword>
<feature type="transmembrane region" description="Helical" evidence="13">
    <location>
        <begin position="195"/>
        <end position="216"/>
    </location>
</feature>
<evidence type="ECO:0000256" key="1">
    <source>
        <dbReference type="ARBA" id="ARBA00004429"/>
    </source>
</evidence>
<evidence type="ECO:0000259" key="14">
    <source>
        <dbReference type="Pfam" id="PF02687"/>
    </source>
</evidence>
<sequence length="327" mass="36458">MKAIKKKNVKNGPNRSHSRISLMESGMFEQFRFGWISALDDLKRKPFANILTICVIAISISLPTLCYLIWKNVNEAASVWYPTPQISVYLDKSLSDSAVNKLITDLKALEGVSEVIYLTREETLAEFKNYSGFSTALDLLEENPLPAVAIVTPQVDFDAGQSLRTLIERMSKLNGVDDVRADDNWFSRLASLTDLVGSISLLVGTLMVIALLLVISNSIRLTISMRKDAINIMKLIGATDGFIMRPFLYAGLLFGFSGAFLAVLLSQILMFFLSQSVSSVASVFETEFDLTGLRFDEMLIIILVCAMCGWFSAWLTTVKHLRHFNPE</sequence>
<evidence type="ECO:0000256" key="8">
    <source>
        <dbReference type="ARBA" id="ARBA00022692"/>
    </source>
</evidence>
<comment type="similarity">
    <text evidence="2 12">Belongs to the ABC-4 integral membrane protein family. FtsX subfamily.</text>
</comment>
<keyword evidence="7 12" id="KW-0132">Cell division</keyword>
<dbReference type="InterPro" id="IPR047590">
    <property type="entry name" value="FtsX_proteobact-type"/>
</dbReference>
<feature type="transmembrane region" description="Helical" evidence="13">
    <location>
        <begin position="247"/>
        <end position="273"/>
    </location>
</feature>
<dbReference type="PANTHER" id="PTHR47755:SF1">
    <property type="entry name" value="CELL DIVISION PROTEIN FTSX"/>
    <property type="match status" value="1"/>
</dbReference>
<evidence type="ECO:0000256" key="9">
    <source>
        <dbReference type="ARBA" id="ARBA00022989"/>
    </source>
</evidence>
<dbReference type="NCBIfam" id="TIGR00439">
    <property type="entry name" value="FtsX_Gneg"/>
    <property type="match status" value="1"/>
</dbReference>
<dbReference type="Pfam" id="PF02687">
    <property type="entry name" value="FtsX"/>
    <property type="match status" value="1"/>
</dbReference>
<keyword evidence="17" id="KW-1185">Reference proteome</keyword>
<comment type="caution">
    <text evidence="16">The sequence shown here is derived from an EMBL/GenBank/DDBJ whole genome shotgun (WGS) entry which is preliminary data.</text>
</comment>
<protein>
    <recommendedName>
        <fullName evidence="4 12">Cell division protein FtsX</fullName>
    </recommendedName>
</protein>
<keyword evidence="11 12" id="KW-0131">Cell cycle</keyword>
<dbReference type="RefSeq" id="WP_385875477.1">
    <property type="nucleotide sequence ID" value="NZ_JBHLXE010000013.1"/>
</dbReference>
<evidence type="ECO:0000313" key="16">
    <source>
        <dbReference type="EMBL" id="MFC0178643.1"/>
    </source>
</evidence>
<keyword evidence="9 13" id="KW-1133">Transmembrane helix</keyword>
<comment type="subunit">
    <text evidence="3">Forms a membrane-associated complex with FtsE.</text>
</comment>
<name>A0ABV6C6Q8_9GAMM</name>
<evidence type="ECO:0000256" key="6">
    <source>
        <dbReference type="ARBA" id="ARBA00022519"/>
    </source>
</evidence>
<dbReference type="EMBL" id="JBHLXE010000013">
    <property type="protein sequence ID" value="MFC0178643.1"/>
    <property type="molecule type" value="Genomic_DNA"/>
</dbReference>
<proteinExistence type="inferred from homology"/>
<feature type="transmembrane region" description="Helical" evidence="13">
    <location>
        <begin position="47"/>
        <end position="70"/>
    </location>
</feature>
<comment type="subcellular location">
    <subcellularLocation>
        <location evidence="1">Cell inner membrane</location>
        <topology evidence="1">Multi-pass membrane protein</topology>
    </subcellularLocation>
</comment>
<evidence type="ECO:0000256" key="3">
    <source>
        <dbReference type="ARBA" id="ARBA00011160"/>
    </source>
</evidence>
<dbReference type="PANTHER" id="PTHR47755">
    <property type="entry name" value="CELL DIVISION PROTEIN FTSX"/>
    <property type="match status" value="1"/>
</dbReference>
<comment type="function">
    <text evidence="12">Part of the ABC transporter FtsEX involved in cellular division.</text>
</comment>
<evidence type="ECO:0000256" key="12">
    <source>
        <dbReference type="PIRNR" id="PIRNR003097"/>
    </source>
</evidence>
<evidence type="ECO:0000256" key="7">
    <source>
        <dbReference type="ARBA" id="ARBA00022618"/>
    </source>
</evidence>
<evidence type="ECO:0000256" key="11">
    <source>
        <dbReference type="ARBA" id="ARBA00023306"/>
    </source>
</evidence>
<evidence type="ECO:0000256" key="2">
    <source>
        <dbReference type="ARBA" id="ARBA00007379"/>
    </source>
</evidence>
<dbReference type="InterPro" id="IPR004513">
    <property type="entry name" value="FtsX"/>
</dbReference>
<reference evidence="16 17" key="1">
    <citation type="submission" date="2024-09" db="EMBL/GenBank/DDBJ databases">
        <authorList>
            <person name="Sun Q."/>
            <person name="Mori K."/>
        </authorList>
    </citation>
    <scope>NUCLEOTIDE SEQUENCE [LARGE SCALE GENOMIC DNA]</scope>
    <source>
        <strain evidence="16 17">CCM 8545</strain>
    </source>
</reference>
<dbReference type="PIRSF" id="PIRSF003097">
    <property type="entry name" value="FtsX"/>
    <property type="match status" value="1"/>
</dbReference>
<feature type="domain" description="FtsX extracellular" evidence="15">
    <location>
        <begin position="85"/>
        <end position="179"/>
    </location>
</feature>
<dbReference type="Proteomes" id="UP001589758">
    <property type="component" value="Unassembled WGS sequence"/>
</dbReference>
<evidence type="ECO:0000256" key="10">
    <source>
        <dbReference type="ARBA" id="ARBA00023136"/>
    </source>
</evidence>
<keyword evidence="6 12" id="KW-0997">Cell inner membrane</keyword>
<feature type="domain" description="ABC3 transporter permease C-terminal" evidence="14">
    <location>
        <begin position="202"/>
        <end position="319"/>
    </location>
</feature>
<gene>
    <name evidence="16" type="primary">ftsX</name>
    <name evidence="16" type="ORF">ACFFIT_00755</name>
</gene>
<accession>A0ABV6C6Q8</accession>
<evidence type="ECO:0000259" key="15">
    <source>
        <dbReference type="Pfam" id="PF18075"/>
    </source>
</evidence>